<evidence type="ECO:0000256" key="1">
    <source>
        <dbReference type="SAM" id="SignalP"/>
    </source>
</evidence>
<dbReference type="EMBL" id="JBHTJZ010000004">
    <property type="protein sequence ID" value="MFD0958200.1"/>
    <property type="molecule type" value="Genomic_DNA"/>
</dbReference>
<protein>
    <submittedName>
        <fullName evidence="2">Uncharacterized protein</fullName>
    </submittedName>
</protein>
<keyword evidence="3" id="KW-1185">Reference proteome</keyword>
<evidence type="ECO:0000313" key="3">
    <source>
        <dbReference type="Proteomes" id="UP001596989"/>
    </source>
</evidence>
<proteinExistence type="predicted"/>
<organism evidence="2 3">
    <name type="scientific">Paenibacillus chungangensis</name>
    <dbReference type="NCBI Taxonomy" id="696535"/>
    <lineage>
        <taxon>Bacteria</taxon>
        <taxon>Bacillati</taxon>
        <taxon>Bacillota</taxon>
        <taxon>Bacilli</taxon>
        <taxon>Bacillales</taxon>
        <taxon>Paenibacillaceae</taxon>
        <taxon>Paenibacillus</taxon>
    </lineage>
</organism>
<dbReference type="Proteomes" id="UP001596989">
    <property type="component" value="Unassembled WGS sequence"/>
</dbReference>
<dbReference type="RefSeq" id="WP_377561854.1">
    <property type="nucleotide sequence ID" value="NZ_JBHTJZ010000004.1"/>
</dbReference>
<name>A0ABW3HL38_9BACL</name>
<sequence>MKRLSGFSKISACMVLALVLMLTPMAAFAEGGAASKSKTVPKTPPPPVMVQPLGLYTGYTYLESSNRSIKDNLDQTCLLTAQTTAKQDVDEVGAKFQLQRWTGTNWLSVGPETVFRSYDTFVFFNGVTKTTTSGYYYRGQITHFVNHNGTYESAVEYTPTMLAD</sequence>
<accession>A0ABW3HL38</accession>
<comment type="caution">
    <text evidence="2">The sequence shown here is derived from an EMBL/GenBank/DDBJ whole genome shotgun (WGS) entry which is preliminary data.</text>
</comment>
<evidence type="ECO:0000313" key="2">
    <source>
        <dbReference type="EMBL" id="MFD0958200.1"/>
    </source>
</evidence>
<feature type="chain" id="PRO_5046675663" evidence="1">
    <location>
        <begin position="30"/>
        <end position="164"/>
    </location>
</feature>
<keyword evidence="1" id="KW-0732">Signal</keyword>
<reference evidence="3" key="1">
    <citation type="journal article" date="2019" name="Int. J. Syst. Evol. Microbiol.">
        <title>The Global Catalogue of Microorganisms (GCM) 10K type strain sequencing project: providing services to taxonomists for standard genome sequencing and annotation.</title>
        <authorList>
            <consortium name="The Broad Institute Genomics Platform"/>
            <consortium name="The Broad Institute Genome Sequencing Center for Infectious Disease"/>
            <person name="Wu L."/>
            <person name="Ma J."/>
        </authorList>
    </citation>
    <scope>NUCLEOTIDE SEQUENCE [LARGE SCALE GENOMIC DNA]</scope>
    <source>
        <strain evidence="3">CCUG 59129</strain>
    </source>
</reference>
<gene>
    <name evidence="2" type="ORF">ACFQ2I_02220</name>
</gene>
<feature type="signal peptide" evidence="1">
    <location>
        <begin position="1"/>
        <end position="29"/>
    </location>
</feature>